<name>A0A9N9IB23_9GLOM</name>
<gene>
    <name evidence="1" type="ORF">CPELLU_LOCUS13312</name>
</gene>
<protein>
    <submittedName>
        <fullName evidence="1">22219_t:CDS:1</fullName>
    </submittedName>
</protein>
<dbReference type="Proteomes" id="UP000789759">
    <property type="component" value="Unassembled WGS sequence"/>
</dbReference>
<evidence type="ECO:0000313" key="1">
    <source>
        <dbReference type="EMBL" id="CAG8728162.1"/>
    </source>
</evidence>
<evidence type="ECO:0000313" key="2">
    <source>
        <dbReference type="Proteomes" id="UP000789759"/>
    </source>
</evidence>
<organism evidence="1 2">
    <name type="scientific">Cetraspora pellucida</name>
    <dbReference type="NCBI Taxonomy" id="1433469"/>
    <lineage>
        <taxon>Eukaryota</taxon>
        <taxon>Fungi</taxon>
        <taxon>Fungi incertae sedis</taxon>
        <taxon>Mucoromycota</taxon>
        <taxon>Glomeromycotina</taxon>
        <taxon>Glomeromycetes</taxon>
        <taxon>Diversisporales</taxon>
        <taxon>Gigasporaceae</taxon>
        <taxon>Cetraspora</taxon>
    </lineage>
</organism>
<comment type="caution">
    <text evidence="1">The sequence shown here is derived from an EMBL/GenBank/DDBJ whole genome shotgun (WGS) entry which is preliminary data.</text>
</comment>
<dbReference type="AlphaFoldDB" id="A0A9N9IB23"/>
<dbReference type="EMBL" id="CAJVQA010013985">
    <property type="protein sequence ID" value="CAG8728162.1"/>
    <property type="molecule type" value="Genomic_DNA"/>
</dbReference>
<proteinExistence type="predicted"/>
<keyword evidence="2" id="KW-1185">Reference proteome</keyword>
<reference evidence="1" key="1">
    <citation type="submission" date="2021-06" db="EMBL/GenBank/DDBJ databases">
        <authorList>
            <person name="Kallberg Y."/>
            <person name="Tangrot J."/>
            <person name="Rosling A."/>
        </authorList>
    </citation>
    <scope>NUCLEOTIDE SEQUENCE</scope>
    <source>
        <strain evidence="1">FL966</strain>
    </source>
</reference>
<feature type="non-terminal residue" evidence="1">
    <location>
        <position position="1"/>
    </location>
</feature>
<sequence length="41" mass="4398">LELFVDILVVSLKNAMNIGRLESVFLAKFVTSGKGSEASTL</sequence>
<accession>A0A9N9IB23</accession>